<evidence type="ECO:0000256" key="1">
    <source>
        <dbReference type="SAM" id="MobiDB-lite"/>
    </source>
</evidence>
<feature type="transmembrane region" description="Helical" evidence="2">
    <location>
        <begin position="37"/>
        <end position="59"/>
    </location>
</feature>
<accession>A0A9E6TYJ9</accession>
<evidence type="ECO:0000256" key="2">
    <source>
        <dbReference type="SAM" id="Phobius"/>
    </source>
</evidence>
<dbReference type="AlphaFoldDB" id="A0A9E6TYJ9"/>
<reference evidence="3 4" key="2">
    <citation type="journal article" date="2021" name="Microorganisms">
        <title>The Ever-Expanding Pseudomonas Genus: Description of 43 New Species and Partition of the Pseudomonas putida Group.</title>
        <authorList>
            <person name="Girard L."/>
            <person name="Lood C."/>
            <person name="Hofte M."/>
            <person name="Vandamme P."/>
            <person name="Rokni-Zadeh H."/>
            <person name="van Noort V."/>
            <person name="Lavigne R."/>
            <person name="De Mot R."/>
        </authorList>
    </citation>
    <scope>NUCLEOTIDE SEQUENCE [LARGE SCALE GENOMIC DNA]</scope>
    <source>
        <strain evidence="3 4">RW9S1A</strain>
    </source>
</reference>
<evidence type="ECO:0000313" key="4">
    <source>
        <dbReference type="Proteomes" id="UP000633418"/>
    </source>
</evidence>
<sequence>MNKESISPLTLIAVFAGVIEASALASLPFLSEESQSIYTWFLVGFPFFLTVLFFLTLNFNNDSLFAPDKHEPGAGCTPPSSPMPLHEAKPPQKHRPPPKAAMKSARRKQSPMVIAISGQESRKMIEKHVLRMIEHPSPTTRRWILYNLDARVCIQLSVKPMPEHAAPALDGKRSG</sequence>
<feature type="region of interest" description="Disordered" evidence="1">
    <location>
        <begin position="70"/>
        <end position="109"/>
    </location>
</feature>
<keyword evidence="2" id="KW-0812">Transmembrane</keyword>
<dbReference type="EMBL" id="CP077095">
    <property type="protein sequence ID" value="QXI39579.1"/>
    <property type="molecule type" value="Genomic_DNA"/>
</dbReference>
<evidence type="ECO:0000313" key="3">
    <source>
        <dbReference type="EMBL" id="QXI39579.1"/>
    </source>
</evidence>
<dbReference type="RefSeq" id="WP_186662582.1">
    <property type="nucleotide sequence ID" value="NZ_CP077095.1"/>
</dbReference>
<name>A0A9E6TYJ9_9PSED</name>
<keyword evidence="2" id="KW-0472">Membrane</keyword>
<organism evidence="3 4">
    <name type="scientific">Pseudomonas xantholysinigenes</name>
    <dbReference type="NCBI Taxonomy" id="2745490"/>
    <lineage>
        <taxon>Bacteria</taxon>
        <taxon>Pseudomonadati</taxon>
        <taxon>Pseudomonadota</taxon>
        <taxon>Gammaproteobacteria</taxon>
        <taxon>Pseudomonadales</taxon>
        <taxon>Pseudomonadaceae</taxon>
        <taxon>Pseudomonas</taxon>
    </lineage>
</organism>
<keyword evidence="2" id="KW-1133">Transmembrane helix</keyword>
<dbReference type="KEGG" id="pxn:HU772_005695"/>
<protein>
    <submittedName>
        <fullName evidence="3">Uncharacterized protein</fullName>
    </submittedName>
</protein>
<reference evidence="3 4" key="1">
    <citation type="journal article" date="2020" name="Microorganisms">
        <title>Reliable Identification of Environmental Pseudomonas Isolates Using the rpoD Gene.</title>
        <authorList>
            <consortium name="The Broad Institute Genome Sequencing Platform"/>
            <person name="Girard L."/>
            <person name="Lood C."/>
            <person name="Rokni-Zadeh H."/>
            <person name="van Noort V."/>
            <person name="Lavigne R."/>
            <person name="De Mot R."/>
        </authorList>
    </citation>
    <scope>NUCLEOTIDE SEQUENCE [LARGE SCALE GENOMIC DNA]</scope>
    <source>
        <strain evidence="3 4">RW9S1A</strain>
    </source>
</reference>
<dbReference type="Proteomes" id="UP000633418">
    <property type="component" value="Chromosome"/>
</dbReference>
<keyword evidence="4" id="KW-1185">Reference proteome</keyword>
<proteinExistence type="predicted"/>
<gene>
    <name evidence="3" type="ORF">HU772_005695</name>
</gene>